<evidence type="ECO:0008006" key="4">
    <source>
        <dbReference type="Google" id="ProtNLM"/>
    </source>
</evidence>
<dbReference type="PANTHER" id="PTHR35020">
    <property type="entry name" value="N-ACETYLGLUCOSAMINE-INDUCED PROTEIN 1"/>
    <property type="match status" value="1"/>
</dbReference>
<dbReference type="AlphaFoldDB" id="A0AAN6IVK1"/>
<dbReference type="PANTHER" id="PTHR35020:SF4">
    <property type="entry name" value="N-ACETYLGLUCOSAMINE-INDUCED PROTEIN 1"/>
    <property type="match status" value="1"/>
</dbReference>
<dbReference type="InterPro" id="IPR022036">
    <property type="entry name" value="DUF3605"/>
</dbReference>
<dbReference type="GO" id="GO:0005737">
    <property type="term" value="C:cytoplasm"/>
    <property type="evidence" value="ECO:0007669"/>
    <property type="project" value="TreeGrafter"/>
</dbReference>
<comment type="caution">
    <text evidence="2">The sequence shown here is derived from an EMBL/GenBank/DDBJ whole genome shotgun (WGS) entry which is preliminary data.</text>
</comment>
<protein>
    <recommendedName>
        <fullName evidence="4">N-acetylglucosamine-induced protein 1</fullName>
    </recommendedName>
</protein>
<evidence type="ECO:0000313" key="2">
    <source>
        <dbReference type="EMBL" id="KAJ8992580.1"/>
    </source>
</evidence>
<feature type="region of interest" description="Disordered" evidence="1">
    <location>
        <begin position="1"/>
        <end position="20"/>
    </location>
</feature>
<reference evidence="2" key="1">
    <citation type="submission" date="2023-01" db="EMBL/GenBank/DDBJ databases">
        <title>Exophiala dermititidis isolated from Cystic Fibrosis Patient.</title>
        <authorList>
            <person name="Kurbessoian T."/>
            <person name="Crocker A."/>
            <person name="Murante D."/>
            <person name="Hogan D.A."/>
            <person name="Stajich J.E."/>
        </authorList>
    </citation>
    <scope>NUCLEOTIDE SEQUENCE</scope>
    <source>
        <strain evidence="2">Ex8</strain>
    </source>
</reference>
<evidence type="ECO:0000313" key="3">
    <source>
        <dbReference type="Proteomes" id="UP001161757"/>
    </source>
</evidence>
<organism evidence="2 3">
    <name type="scientific">Exophiala dermatitidis</name>
    <name type="common">Black yeast-like fungus</name>
    <name type="synonym">Wangiella dermatitidis</name>
    <dbReference type="NCBI Taxonomy" id="5970"/>
    <lineage>
        <taxon>Eukaryota</taxon>
        <taxon>Fungi</taxon>
        <taxon>Dikarya</taxon>
        <taxon>Ascomycota</taxon>
        <taxon>Pezizomycotina</taxon>
        <taxon>Eurotiomycetes</taxon>
        <taxon>Chaetothyriomycetidae</taxon>
        <taxon>Chaetothyriales</taxon>
        <taxon>Herpotrichiellaceae</taxon>
        <taxon>Exophiala</taxon>
    </lineage>
</organism>
<name>A0AAN6IVK1_EXODE</name>
<evidence type="ECO:0000256" key="1">
    <source>
        <dbReference type="SAM" id="MobiDB-lite"/>
    </source>
</evidence>
<dbReference type="Pfam" id="PF12239">
    <property type="entry name" value="DUF3605"/>
    <property type="match status" value="1"/>
</dbReference>
<proteinExistence type="predicted"/>
<dbReference type="EMBL" id="JAJGCB010000005">
    <property type="protein sequence ID" value="KAJ8992580.1"/>
    <property type="molecule type" value="Genomic_DNA"/>
</dbReference>
<dbReference type="Proteomes" id="UP001161757">
    <property type="component" value="Unassembled WGS sequence"/>
</dbReference>
<dbReference type="GO" id="GO:0006044">
    <property type="term" value="P:N-acetylglucosamine metabolic process"/>
    <property type="evidence" value="ECO:0007669"/>
    <property type="project" value="TreeGrafter"/>
</dbReference>
<accession>A0AAN6IVK1</accession>
<sequence>MPHSVHPTPRAGTPDAEGLSTRYWNRNIPKQQWTEECPEYLVGIGDKNMRIISSREEDCHKLSWPEVRELVKTGRIDQFQRSPSQLRAYLKWVYHLKQQYGSVSAYIQHELLRWDDITPSGDPPFQNPEDYKILYNDWPYYIDEDIKHLVVWTKFVIDEDESTGQVSEKARVDIETFIARTFILDAGQGSEEGTSRKPGMPRDHIVWFKNWKSLKSVHALEHFHVMLYKPPADLLVRVTGEDRSS</sequence>
<gene>
    <name evidence="2" type="ORF">HRR80_003680</name>
</gene>